<dbReference type="KEGG" id="lso:CKC_04215"/>
<reference evidence="2" key="1">
    <citation type="submission" date="2010-11" db="EMBL/GenBank/DDBJ databases">
        <title>Complete genome sequence of Candidatus Liberibacter solanacearum CLso-ZC1.</title>
        <authorList>
            <person name="Lin H."/>
            <person name="Doddapaneni H.V."/>
            <person name="Lou B."/>
            <person name="Civerolo E.L."/>
            <person name="Chen C."/>
            <person name="Duan Y."/>
            <person name="Zhou L."/>
            <person name="Glynn J."/>
        </authorList>
    </citation>
    <scope>NUCLEOTIDE SEQUENCE [LARGE SCALE GENOMIC DNA]</scope>
    <source>
        <strain evidence="2">CLso-ZC1</strain>
    </source>
</reference>
<dbReference type="Proteomes" id="UP000007038">
    <property type="component" value="Chromosome"/>
</dbReference>
<sequence>MSFFVSHAEFKREQEALGRAMDAGFYRYDPPEKPEYSLV</sequence>
<organism evidence="1 2">
    <name type="scientific">Liberibacter solanacearum (strain CLso-ZC1)</name>
    <dbReference type="NCBI Taxonomy" id="658172"/>
    <lineage>
        <taxon>Bacteria</taxon>
        <taxon>Pseudomonadati</taxon>
        <taxon>Pseudomonadota</taxon>
        <taxon>Alphaproteobacteria</taxon>
        <taxon>Hyphomicrobiales</taxon>
        <taxon>Rhizobiaceae</taxon>
        <taxon>Liberibacter</taxon>
    </lineage>
</organism>
<name>E4UBB3_LIBSC</name>
<evidence type="ECO:0000313" key="2">
    <source>
        <dbReference type="Proteomes" id="UP000007038"/>
    </source>
</evidence>
<protein>
    <submittedName>
        <fullName evidence="1">Uncharacterized protein</fullName>
    </submittedName>
</protein>
<dbReference type="HOGENOM" id="CLU_3312186_0_0_5"/>
<gene>
    <name evidence="1" type="ordered locus">CKC_04215</name>
</gene>
<dbReference type="AlphaFoldDB" id="E4UBB3"/>
<proteinExistence type="predicted"/>
<dbReference type="EMBL" id="CP002371">
    <property type="protein sequence ID" value="ADR52592.1"/>
    <property type="molecule type" value="Genomic_DNA"/>
</dbReference>
<reference evidence="1 2" key="3">
    <citation type="journal article" date="2011" name="PLoS ONE">
        <title>The Complete Genome Sequence of 'Candidatus Liberibacter solanacearum', the Bacterium Associated with Potato Zebra Chip Disease.</title>
        <authorList>
            <person name="Lin H."/>
            <person name="Lou B."/>
            <person name="Glynn J.M."/>
            <person name="Doddapaneni H."/>
            <person name="Civerolo E.L."/>
            <person name="Chen C."/>
            <person name="Duan Y."/>
            <person name="Zhou L."/>
            <person name="Vahling C.M."/>
        </authorList>
    </citation>
    <scope>NUCLEOTIDE SEQUENCE [LARGE SCALE GENOMIC DNA]</scope>
    <source>
        <strain evidence="1 2">CLso-ZC1</strain>
    </source>
</reference>
<accession>E4UBB3</accession>
<reference key="2">
    <citation type="submission" date="2010-11" db="EMBL/GenBank/DDBJ databases">
        <authorList>
            <person name="Lin H."/>
            <person name="Doddapaneni H.V."/>
            <person name="Lou B."/>
            <person name="Civerolo E.L."/>
            <person name="Chen C."/>
            <person name="Duan Y."/>
            <person name="Zhou L."/>
            <person name="Glynn J."/>
        </authorList>
    </citation>
    <scope>NUCLEOTIDE SEQUENCE</scope>
    <source>
        <strain>CLso-ZC1</strain>
    </source>
</reference>
<evidence type="ECO:0000313" key="1">
    <source>
        <dbReference type="EMBL" id="ADR52592.1"/>
    </source>
</evidence>